<keyword evidence="3" id="KW-1003">Cell membrane</keyword>
<evidence type="ECO:0000313" key="9">
    <source>
        <dbReference type="EMBL" id="NIH53066.1"/>
    </source>
</evidence>
<organism evidence="9 10">
    <name type="scientific">Lysinibacter cavernae</name>
    <dbReference type="NCBI Taxonomy" id="1640652"/>
    <lineage>
        <taxon>Bacteria</taxon>
        <taxon>Bacillati</taxon>
        <taxon>Actinomycetota</taxon>
        <taxon>Actinomycetes</taxon>
        <taxon>Micrococcales</taxon>
        <taxon>Microbacteriaceae</taxon>
        <taxon>Lysinibacter</taxon>
    </lineage>
</organism>
<proteinExistence type="inferred from homology"/>
<comment type="subcellular location">
    <subcellularLocation>
        <location evidence="1 7">Cell membrane</location>
        <topology evidence="1 7">Multi-pass membrane protein</topology>
    </subcellularLocation>
</comment>
<evidence type="ECO:0000256" key="4">
    <source>
        <dbReference type="ARBA" id="ARBA00022692"/>
    </source>
</evidence>
<evidence type="ECO:0000256" key="3">
    <source>
        <dbReference type="ARBA" id="ARBA00022475"/>
    </source>
</evidence>
<feature type="transmembrane region" description="Helical" evidence="7">
    <location>
        <begin position="122"/>
        <end position="141"/>
    </location>
</feature>
<comment type="similarity">
    <text evidence="7">Belongs to the binding-protein-dependent transport system permease family.</text>
</comment>
<evidence type="ECO:0000256" key="2">
    <source>
        <dbReference type="ARBA" id="ARBA00022448"/>
    </source>
</evidence>
<dbReference type="Pfam" id="PF00528">
    <property type="entry name" value="BPD_transp_1"/>
    <property type="match status" value="1"/>
</dbReference>
<evidence type="ECO:0000259" key="8">
    <source>
        <dbReference type="PROSITE" id="PS50928"/>
    </source>
</evidence>
<evidence type="ECO:0000313" key="10">
    <source>
        <dbReference type="Proteomes" id="UP000541033"/>
    </source>
</evidence>
<dbReference type="PROSITE" id="PS50928">
    <property type="entry name" value="ABC_TM1"/>
    <property type="match status" value="1"/>
</dbReference>
<sequence>MKSFRRILPAVILTLALIGVWEVAVRTSGVRPQILPAPSRVLAQGLAHAGDIGMHTVATLQVTLLGFAVTLVVSWLLAVAVDFTPWFRSAVTPLLVASQTLPIIAIAPLIIIWFGFGTLPKVLVVVLVTFFPITLGLIEGFRTASPTATALLTSMGASRWQVFYRLRLPQAMPRFFTSLRIGITYAVVGAIFAEYVGAKAGLGIYMSIQKNSFRTDLVLAAVVVTAVLSVSLFALTYLAQRLIAPWTLTALADGKRS</sequence>
<dbReference type="RefSeq" id="WP_167148377.1">
    <property type="nucleotide sequence ID" value="NZ_JAAMOX010000001.1"/>
</dbReference>
<dbReference type="GO" id="GO:0055085">
    <property type="term" value="P:transmembrane transport"/>
    <property type="evidence" value="ECO:0007669"/>
    <property type="project" value="InterPro"/>
</dbReference>
<dbReference type="PANTHER" id="PTHR30151">
    <property type="entry name" value="ALKANE SULFONATE ABC TRANSPORTER-RELATED, MEMBRANE SUBUNIT"/>
    <property type="match status" value="1"/>
</dbReference>
<feature type="transmembrane region" description="Helical" evidence="7">
    <location>
        <begin position="94"/>
        <end position="116"/>
    </location>
</feature>
<feature type="transmembrane region" description="Helical" evidence="7">
    <location>
        <begin position="175"/>
        <end position="197"/>
    </location>
</feature>
<reference evidence="9 10" key="1">
    <citation type="submission" date="2020-02" db="EMBL/GenBank/DDBJ databases">
        <title>Sequencing the genomes of 1000 actinobacteria strains.</title>
        <authorList>
            <person name="Klenk H.-P."/>
        </authorList>
    </citation>
    <scope>NUCLEOTIDE SEQUENCE [LARGE SCALE GENOMIC DNA]</scope>
    <source>
        <strain evidence="9 10">DSM 27960</strain>
    </source>
</reference>
<dbReference type="AlphaFoldDB" id="A0A7X5R001"/>
<dbReference type="CDD" id="cd06261">
    <property type="entry name" value="TM_PBP2"/>
    <property type="match status" value="1"/>
</dbReference>
<keyword evidence="2 7" id="KW-0813">Transport</keyword>
<feature type="domain" description="ABC transmembrane type-1" evidence="8">
    <location>
        <begin position="56"/>
        <end position="236"/>
    </location>
</feature>
<dbReference type="SUPFAM" id="SSF161098">
    <property type="entry name" value="MetI-like"/>
    <property type="match status" value="1"/>
</dbReference>
<evidence type="ECO:0000256" key="7">
    <source>
        <dbReference type="RuleBase" id="RU363032"/>
    </source>
</evidence>
<evidence type="ECO:0000256" key="1">
    <source>
        <dbReference type="ARBA" id="ARBA00004651"/>
    </source>
</evidence>
<dbReference type="Proteomes" id="UP000541033">
    <property type="component" value="Unassembled WGS sequence"/>
</dbReference>
<dbReference type="PANTHER" id="PTHR30151:SF20">
    <property type="entry name" value="ABC TRANSPORTER PERMEASE PROTEIN HI_0355-RELATED"/>
    <property type="match status" value="1"/>
</dbReference>
<comment type="caution">
    <text evidence="9">The sequence shown here is derived from an EMBL/GenBank/DDBJ whole genome shotgun (WGS) entry which is preliminary data.</text>
</comment>
<keyword evidence="4 7" id="KW-0812">Transmembrane</keyword>
<accession>A0A7X5R001</accession>
<evidence type="ECO:0000256" key="6">
    <source>
        <dbReference type="ARBA" id="ARBA00023136"/>
    </source>
</evidence>
<keyword evidence="10" id="KW-1185">Reference proteome</keyword>
<feature type="transmembrane region" description="Helical" evidence="7">
    <location>
        <begin position="64"/>
        <end position="87"/>
    </location>
</feature>
<dbReference type="InterPro" id="IPR035906">
    <property type="entry name" value="MetI-like_sf"/>
</dbReference>
<protein>
    <submittedName>
        <fullName evidence="9">ABC-type nitrate/sulfonate/bicarbonate transport system permease component</fullName>
    </submittedName>
</protein>
<keyword evidence="6 7" id="KW-0472">Membrane</keyword>
<dbReference type="InterPro" id="IPR000515">
    <property type="entry name" value="MetI-like"/>
</dbReference>
<keyword evidence="5 7" id="KW-1133">Transmembrane helix</keyword>
<feature type="transmembrane region" description="Helical" evidence="7">
    <location>
        <begin position="217"/>
        <end position="239"/>
    </location>
</feature>
<gene>
    <name evidence="9" type="ORF">FHX76_000934</name>
</gene>
<dbReference type="Gene3D" id="1.10.3720.10">
    <property type="entry name" value="MetI-like"/>
    <property type="match status" value="1"/>
</dbReference>
<name>A0A7X5R001_9MICO</name>
<dbReference type="EMBL" id="JAAMOX010000001">
    <property type="protein sequence ID" value="NIH53066.1"/>
    <property type="molecule type" value="Genomic_DNA"/>
</dbReference>
<dbReference type="GO" id="GO:0005886">
    <property type="term" value="C:plasma membrane"/>
    <property type="evidence" value="ECO:0007669"/>
    <property type="project" value="UniProtKB-SubCell"/>
</dbReference>
<evidence type="ECO:0000256" key="5">
    <source>
        <dbReference type="ARBA" id="ARBA00022989"/>
    </source>
</evidence>